<sequence>MHRNVKRAIWVVALLACLAVVWFSVRGLFAFGEVPISQAPTAAPSPSVSSPASDTASRSVSSSNAPSSSGSAASSGVPSSASATPTREAGAPSATQSPASSEAASPEASGPASSEASTPAAPTSSEAASPESSAPASTSAEPEPSPSPTPTPTGPPAAPMDEITAAPVHVDVYHEGEQYIGAPIVPEHRDEDGELNPEPRNVGWYAPPQWSTTPGELSSHPGILTGHVIHSGLKDVFYRLEETRKGDLVVVTYEDGTQAKFTLDTDPVQMGKRDLIDSPEFAWAWELEEPGRKVTLITCELVPGSGMTGHSVDNWVVQATRIA</sequence>
<gene>
    <name evidence="3" type="ORF">E4A49_02705</name>
</gene>
<dbReference type="EMBL" id="SPKT01000003">
    <property type="protein sequence ID" value="TFI00900.1"/>
    <property type="molecule type" value="Genomic_DNA"/>
</dbReference>
<organism evidence="3 4">
    <name type="scientific">Micrococcus lylae</name>
    <dbReference type="NCBI Taxonomy" id="1273"/>
    <lineage>
        <taxon>Bacteria</taxon>
        <taxon>Bacillati</taxon>
        <taxon>Actinomycetota</taxon>
        <taxon>Actinomycetes</taxon>
        <taxon>Micrococcales</taxon>
        <taxon>Micrococcaceae</taxon>
        <taxon>Micrococcus</taxon>
    </lineage>
</organism>
<keyword evidence="1" id="KW-0378">Hydrolase</keyword>
<feature type="compositionally biased region" description="Pro residues" evidence="2">
    <location>
        <begin position="143"/>
        <end position="158"/>
    </location>
</feature>
<dbReference type="InterPro" id="IPR042001">
    <property type="entry name" value="Sortase_F"/>
</dbReference>
<feature type="region of interest" description="Disordered" evidence="2">
    <location>
        <begin position="39"/>
        <end position="161"/>
    </location>
</feature>
<dbReference type="Proteomes" id="UP000297477">
    <property type="component" value="Unassembled WGS sequence"/>
</dbReference>
<dbReference type="Gene3D" id="2.40.260.10">
    <property type="entry name" value="Sortase"/>
    <property type="match status" value="1"/>
</dbReference>
<dbReference type="SUPFAM" id="SSF63817">
    <property type="entry name" value="Sortase"/>
    <property type="match status" value="1"/>
</dbReference>
<protein>
    <submittedName>
        <fullName evidence="3">Class F sortase</fullName>
    </submittedName>
</protein>
<dbReference type="RefSeq" id="WP_067190128.1">
    <property type="nucleotide sequence ID" value="NZ_CP126965.1"/>
</dbReference>
<proteinExistence type="predicted"/>
<name>A0ABY2K5U2_9MICC</name>
<accession>A0ABY2K5U2</accession>
<dbReference type="Pfam" id="PF04203">
    <property type="entry name" value="Sortase"/>
    <property type="match status" value="1"/>
</dbReference>
<dbReference type="CDD" id="cd05829">
    <property type="entry name" value="Sortase_F"/>
    <property type="match status" value="1"/>
</dbReference>
<evidence type="ECO:0000256" key="2">
    <source>
        <dbReference type="SAM" id="MobiDB-lite"/>
    </source>
</evidence>
<evidence type="ECO:0000313" key="3">
    <source>
        <dbReference type="EMBL" id="TFI00900.1"/>
    </source>
</evidence>
<keyword evidence="4" id="KW-1185">Reference proteome</keyword>
<reference evidence="3 4" key="1">
    <citation type="submission" date="2019-03" db="EMBL/GenBank/DDBJ databases">
        <title>Reclassification of Micrococcus aloeverae and Micrococcus yunnanensis as later heterotypic synonyms of Micrococcus luteus.</title>
        <authorList>
            <person name="Huang C.-H."/>
        </authorList>
    </citation>
    <scope>NUCLEOTIDE SEQUENCE [LARGE SCALE GENOMIC DNA]</scope>
    <source>
        <strain evidence="3 4">BCRC 12151</strain>
    </source>
</reference>
<feature type="compositionally biased region" description="Low complexity" evidence="2">
    <location>
        <begin position="39"/>
        <end position="142"/>
    </location>
</feature>
<dbReference type="InterPro" id="IPR023365">
    <property type="entry name" value="Sortase_dom-sf"/>
</dbReference>
<evidence type="ECO:0000256" key="1">
    <source>
        <dbReference type="ARBA" id="ARBA00022801"/>
    </source>
</evidence>
<comment type="caution">
    <text evidence="3">The sequence shown here is derived from an EMBL/GenBank/DDBJ whole genome shotgun (WGS) entry which is preliminary data.</text>
</comment>
<dbReference type="InterPro" id="IPR005754">
    <property type="entry name" value="Sortase"/>
</dbReference>
<evidence type="ECO:0000313" key="4">
    <source>
        <dbReference type="Proteomes" id="UP000297477"/>
    </source>
</evidence>